<reference evidence="2 3" key="1">
    <citation type="journal article" date="2016" name="Antonie Van Leeuwenhoek">
        <title>Dongia soli sp. nov., isolated from soil from Dokdo, Korea.</title>
        <authorList>
            <person name="Kim D.U."/>
            <person name="Lee H."/>
            <person name="Kim H."/>
            <person name="Kim S.G."/>
            <person name="Ka J.O."/>
        </authorList>
    </citation>
    <scope>NUCLEOTIDE SEQUENCE [LARGE SCALE GENOMIC DNA]</scope>
    <source>
        <strain evidence="2 3">D78</strain>
    </source>
</reference>
<gene>
    <name evidence="2" type="ORF">SMD27_10635</name>
</gene>
<comment type="caution">
    <text evidence="2">The sequence shown here is derived from an EMBL/GenBank/DDBJ whole genome shotgun (WGS) entry which is preliminary data.</text>
</comment>
<evidence type="ECO:0000313" key="3">
    <source>
        <dbReference type="Proteomes" id="UP001279642"/>
    </source>
</evidence>
<keyword evidence="3" id="KW-1185">Reference proteome</keyword>
<accession>A0ABU5EAC3</accession>
<dbReference type="Gene3D" id="3.40.190.10">
    <property type="entry name" value="Periplasmic binding protein-like II"/>
    <property type="match status" value="2"/>
</dbReference>
<dbReference type="RefSeq" id="WP_320508341.1">
    <property type="nucleotide sequence ID" value="NZ_JAXCLW010000002.1"/>
</dbReference>
<sequence length="112" mass="12300">MGRLDRQAQKHGGAEADEWDVVDVEPGHALQGCDEGWLEPIDYGALGGRDQFVEGAAMDCALATIVFDTIYAYDAGKFPNGGPKTVADFWDVKKFPGPRALRKSPRPHSRWP</sequence>
<evidence type="ECO:0000256" key="1">
    <source>
        <dbReference type="SAM" id="MobiDB-lite"/>
    </source>
</evidence>
<dbReference type="EMBL" id="JAXCLW010000002">
    <property type="protein sequence ID" value="MDY0883302.1"/>
    <property type="molecule type" value="Genomic_DNA"/>
</dbReference>
<feature type="compositionally biased region" description="Basic and acidic residues" evidence="1">
    <location>
        <begin position="1"/>
        <end position="14"/>
    </location>
</feature>
<feature type="region of interest" description="Disordered" evidence="1">
    <location>
        <begin position="1"/>
        <end position="20"/>
    </location>
</feature>
<organism evidence="2 3">
    <name type="scientific">Dongia soli</name>
    <dbReference type="NCBI Taxonomy" id="600628"/>
    <lineage>
        <taxon>Bacteria</taxon>
        <taxon>Pseudomonadati</taxon>
        <taxon>Pseudomonadota</taxon>
        <taxon>Alphaproteobacteria</taxon>
        <taxon>Rhodospirillales</taxon>
        <taxon>Dongiaceae</taxon>
        <taxon>Dongia</taxon>
    </lineage>
</organism>
<evidence type="ECO:0000313" key="2">
    <source>
        <dbReference type="EMBL" id="MDY0883302.1"/>
    </source>
</evidence>
<dbReference type="Pfam" id="PF13416">
    <property type="entry name" value="SBP_bac_8"/>
    <property type="match status" value="1"/>
</dbReference>
<name>A0ABU5EAC3_9PROT</name>
<protein>
    <submittedName>
        <fullName evidence="2">Uncharacterized protein</fullName>
    </submittedName>
</protein>
<dbReference type="SUPFAM" id="SSF53850">
    <property type="entry name" value="Periplasmic binding protein-like II"/>
    <property type="match status" value="1"/>
</dbReference>
<dbReference type="InterPro" id="IPR006059">
    <property type="entry name" value="SBP"/>
</dbReference>
<proteinExistence type="predicted"/>
<dbReference type="Proteomes" id="UP001279642">
    <property type="component" value="Unassembled WGS sequence"/>
</dbReference>